<protein>
    <recommendedName>
        <fullName evidence="2">Cytochrome P460 domain-containing protein</fullName>
    </recommendedName>
</protein>
<gene>
    <name evidence="3" type="ORF">RUE5091_04468</name>
</gene>
<feature type="chain" id="PRO_5006065364" description="Cytochrome P460 domain-containing protein" evidence="1">
    <location>
        <begin position="24"/>
        <end position="201"/>
    </location>
</feature>
<name>A0A0P1IKI9_9RHOB</name>
<evidence type="ECO:0000313" key="4">
    <source>
        <dbReference type="Proteomes" id="UP000051260"/>
    </source>
</evidence>
<sequence>MKLTHYATATGIVAFVLAGAVLAQSSAETITEAVFNDDGSINVPTDYRRWVFIGSPLTPNALNDGEAPFPEFHNVYVEPSAFDHFAKTGEWANGTQIAKELVMIREGDNCTEEDGACFEVSGNGYFQGEFVGLELTVKDTERFSSEPGGWVYYSFGHEGEPYAETAQAFPAESCNACHESNADTDFVFTQFYPVLRALQGN</sequence>
<dbReference type="RefSeq" id="WP_058284065.1">
    <property type="nucleotide sequence ID" value="NZ_CYUD01000025.1"/>
</dbReference>
<reference evidence="4" key="1">
    <citation type="submission" date="2015-09" db="EMBL/GenBank/DDBJ databases">
        <authorList>
            <person name="Rodrigo-Torres L."/>
            <person name="Arahal D.R."/>
        </authorList>
    </citation>
    <scope>NUCLEOTIDE SEQUENCE [LARGE SCALE GENOMIC DNA]</scope>
    <source>
        <strain evidence="4">CECT 5091</strain>
    </source>
</reference>
<evidence type="ECO:0000259" key="2">
    <source>
        <dbReference type="Pfam" id="PF16694"/>
    </source>
</evidence>
<dbReference type="OrthoDB" id="511546at2"/>
<evidence type="ECO:0000313" key="3">
    <source>
        <dbReference type="EMBL" id="CUK20048.1"/>
    </source>
</evidence>
<evidence type="ECO:0000256" key="1">
    <source>
        <dbReference type="SAM" id="SignalP"/>
    </source>
</evidence>
<feature type="signal peptide" evidence="1">
    <location>
        <begin position="1"/>
        <end position="23"/>
    </location>
</feature>
<dbReference type="EMBL" id="CYUD01000025">
    <property type="protein sequence ID" value="CUK20048.1"/>
    <property type="molecule type" value="Genomic_DNA"/>
</dbReference>
<dbReference type="CDD" id="cd20751">
    <property type="entry name" value="cyt_P460_Ne-like"/>
    <property type="match status" value="1"/>
</dbReference>
<keyword evidence="4" id="KW-1185">Reference proteome</keyword>
<keyword evidence="1" id="KW-0732">Signal</keyword>
<feature type="domain" description="Cytochrome P460" evidence="2">
    <location>
        <begin position="44"/>
        <end position="189"/>
    </location>
</feature>
<dbReference type="InterPro" id="IPR038142">
    <property type="entry name" value="Cytochrome_P460_sp"/>
</dbReference>
<dbReference type="Proteomes" id="UP000051260">
    <property type="component" value="Unassembled WGS sequence"/>
</dbReference>
<dbReference type="InterPro" id="IPR032033">
    <property type="entry name" value="Cytochrome_P460"/>
</dbReference>
<dbReference type="AlphaFoldDB" id="A0A0P1IKI9"/>
<dbReference type="STRING" id="1715692.RUE5091_04468"/>
<dbReference type="Pfam" id="PF16694">
    <property type="entry name" value="Cytochrome_P460"/>
    <property type="match status" value="1"/>
</dbReference>
<accession>A0A0P1IKI9</accession>
<organism evidence="3 4">
    <name type="scientific">Ruegeria denitrificans</name>
    <dbReference type="NCBI Taxonomy" id="1715692"/>
    <lineage>
        <taxon>Bacteria</taxon>
        <taxon>Pseudomonadati</taxon>
        <taxon>Pseudomonadota</taxon>
        <taxon>Alphaproteobacteria</taxon>
        <taxon>Rhodobacterales</taxon>
        <taxon>Roseobacteraceae</taxon>
        <taxon>Ruegeria</taxon>
    </lineage>
</organism>
<dbReference type="Gene3D" id="3.50.70.20">
    <property type="entry name" value="Cytochrome P460"/>
    <property type="match status" value="1"/>
</dbReference>
<proteinExistence type="predicted"/>